<keyword evidence="1" id="KW-0175">Coiled coil</keyword>
<dbReference type="Proteomes" id="UP000076632">
    <property type="component" value="Unassembled WGS sequence"/>
</dbReference>
<evidence type="ECO:0000256" key="1">
    <source>
        <dbReference type="SAM" id="Coils"/>
    </source>
</evidence>
<dbReference type="SUPFAM" id="SSF57997">
    <property type="entry name" value="Tropomyosin"/>
    <property type="match status" value="1"/>
</dbReference>
<reference evidence="2 3" key="1">
    <citation type="journal article" date="2016" name="Fungal Biol.">
        <title>The genome of Xylona heveae provides a window into fungal endophytism.</title>
        <authorList>
            <person name="Gazis R."/>
            <person name="Kuo A."/>
            <person name="Riley R."/>
            <person name="LaButti K."/>
            <person name="Lipzen A."/>
            <person name="Lin J."/>
            <person name="Amirebrahimi M."/>
            <person name="Hesse C.N."/>
            <person name="Spatafora J.W."/>
            <person name="Henrissat B."/>
            <person name="Hainaut M."/>
            <person name="Grigoriev I.V."/>
            <person name="Hibbett D.S."/>
        </authorList>
    </citation>
    <scope>NUCLEOTIDE SEQUENCE [LARGE SCALE GENOMIC DNA]</scope>
    <source>
        <strain evidence="2 3">TC161</strain>
    </source>
</reference>
<dbReference type="STRING" id="1328760.A0A164ZCC9"/>
<name>A0A164ZCC9_XYLHT</name>
<sequence>MSDASPQRAASKLRAAADEIALFENLPALQEASSIQQLVTMMQNVQSTLSEVNQRLNRIENRIDAIESRMDRMETRMDRLETSIVAADLNSRARVYNSAIAFDHIAIEPLRTRMNSVPSNFPTTLRDLNAMTTAGVRTLLGQYELETTGTLDDRRRRLLTFLGIIRA</sequence>
<organism evidence="2 3">
    <name type="scientific">Xylona heveae (strain CBS 132557 / TC161)</name>
    <dbReference type="NCBI Taxonomy" id="1328760"/>
    <lineage>
        <taxon>Eukaryota</taxon>
        <taxon>Fungi</taxon>
        <taxon>Dikarya</taxon>
        <taxon>Ascomycota</taxon>
        <taxon>Pezizomycotina</taxon>
        <taxon>Xylonomycetes</taxon>
        <taxon>Xylonales</taxon>
        <taxon>Xylonaceae</taxon>
        <taxon>Xylona</taxon>
    </lineage>
</organism>
<dbReference type="EMBL" id="KV407468">
    <property type="protein sequence ID" value="KZF18929.1"/>
    <property type="molecule type" value="Genomic_DNA"/>
</dbReference>
<dbReference type="GeneID" id="28899680"/>
<keyword evidence="3" id="KW-1185">Reference proteome</keyword>
<dbReference type="RefSeq" id="XP_018184484.1">
    <property type="nucleotide sequence ID" value="XM_018334543.1"/>
</dbReference>
<dbReference type="InParanoid" id="A0A164ZCC9"/>
<gene>
    <name evidence="2" type="ORF">L228DRAFT_264059</name>
</gene>
<protein>
    <submittedName>
        <fullName evidence="2">Uncharacterized protein</fullName>
    </submittedName>
</protein>
<evidence type="ECO:0000313" key="3">
    <source>
        <dbReference type="Proteomes" id="UP000076632"/>
    </source>
</evidence>
<dbReference type="OMA" id="RYESECT"/>
<proteinExistence type="predicted"/>
<accession>A0A164ZCC9</accession>
<feature type="coiled-coil region" evidence="1">
    <location>
        <begin position="35"/>
        <end position="90"/>
    </location>
</feature>
<dbReference type="OrthoDB" id="4579506at2759"/>
<dbReference type="Gene3D" id="1.20.1260.80">
    <property type="match status" value="1"/>
</dbReference>
<dbReference type="AlphaFoldDB" id="A0A164ZCC9"/>
<evidence type="ECO:0000313" key="2">
    <source>
        <dbReference type="EMBL" id="KZF18929.1"/>
    </source>
</evidence>